<protein>
    <submittedName>
        <fullName evidence="4">Alpha-1-antitrypsin short transcript variant 1C4</fullName>
    </submittedName>
    <submittedName>
        <fullName evidence="3">Alpha-1-antitrypsin short transcript variant 1C5</fullName>
    </submittedName>
    <submittedName>
        <fullName evidence="2">Serpin peptidase inhibitor clade A (Alpha-1antiproteinase, antitrypsin) member 1</fullName>
    </submittedName>
</protein>
<evidence type="ECO:0000313" key="2">
    <source>
        <dbReference type="EMBL" id="APT68147.1"/>
    </source>
</evidence>
<dbReference type="PROSITE" id="PS00284">
    <property type="entry name" value="SERPIN"/>
    <property type="match status" value="1"/>
</dbReference>
<dbReference type="InterPro" id="IPR023795">
    <property type="entry name" value="Serpin_CS"/>
</dbReference>
<dbReference type="EMBL" id="KU755450">
    <property type="protein sequence ID" value="APT68147.1"/>
    <property type="molecule type" value="mRNA"/>
</dbReference>
<gene>
    <name evidence="2" type="primary">SERPINA1</name>
</gene>
<dbReference type="Pfam" id="PF00079">
    <property type="entry name" value="Serpin"/>
    <property type="match status" value="1"/>
</dbReference>
<dbReference type="FunFam" id="2.10.310.10:FF:000001">
    <property type="entry name" value="Serpin family A member 1"/>
    <property type="match status" value="1"/>
</dbReference>
<dbReference type="EMBL" id="KU535895">
    <property type="protein sequence ID" value="APU52346.1"/>
    <property type="molecule type" value="mRNA"/>
</dbReference>
<dbReference type="InterPro" id="IPR023796">
    <property type="entry name" value="Serpin_dom"/>
</dbReference>
<sequence length="44" mass="5068">MFLEAIPMSIPPEVKFNKPFVFLMIEQNTKSPLFMGKVVNPTQK</sequence>
<dbReference type="EMBL" id="KU755451">
    <property type="protein sequence ID" value="APT68148.1"/>
    <property type="molecule type" value="mRNA"/>
</dbReference>
<dbReference type="AlphaFoldDB" id="A0A1L7B5J3"/>
<dbReference type="InterPro" id="IPR036186">
    <property type="entry name" value="Serpin_sf"/>
</dbReference>
<accession>A0A1L7B5J3</accession>
<dbReference type="Gene3D" id="2.10.310.10">
    <property type="entry name" value="Serpins superfamily"/>
    <property type="match status" value="1"/>
</dbReference>
<dbReference type="EMBL" id="KU535894">
    <property type="protein sequence ID" value="APU52345.1"/>
    <property type="molecule type" value="mRNA"/>
</dbReference>
<name>A0A1L7B5J3_HUMAN</name>
<evidence type="ECO:0000313" key="3">
    <source>
        <dbReference type="EMBL" id="APU52345.1"/>
    </source>
</evidence>
<organism evidence="2">
    <name type="scientific">Homo sapiens</name>
    <name type="common">Human</name>
    <dbReference type="NCBI Taxonomy" id="9606"/>
    <lineage>
        <taxon>Eukaryota</taxon>
        <taxon>Metazoa</taxon>
        <taxon>Chordata</taxon>
        <taxon>Craniata</taxon>
        <taxon>Vertebrata</taxon>
        <taxon>Euteleostomi</taxon>
        <taxon>Mammalia</taxon>
        <taxon>Eutheria</taxon>
        <taxon>Euarchontoglires</taxon>
        <taxon>Primates</taxon>
        <taxon>Haplorrhini</taxon>
        <taxon>Catarrhini</taxon>
        <taxon>Hominidae</taxon>
        <taxon>Homo</taxon>
    </lineage>
</organism>
<dbReference type="PeptideAtlas" id="A0A1L7B5J3"/>
<evidence type="ECO:0000259" key="1">
    <source>
        <dbReference type="Pfam" id="PF00079"/>
    </source>
</evidence>
<feature type="domain" description="Serpin" evidence="1">
    <location>
        <begin position="8"/>
        <end position="41"/>
    </location>
</feature>
<dbReference type="SUPFAM" id="SSF56574">
    <property type="entry name" value="Serpins"/>
    <property type="match status" value="1"/>
</dbReference>
<dbReference type="ChiTaRS" id="SERPINA1">
    <property type="organism name" value="human"/>
</dbReference>
<dbReference type="OrthoDB" id="671595at2759"/>
<reference evidence="2" key="1">
    <citation type="journal article" date="2017" name="PLoS ONE">
        <title>Identification of Novel Short C-Terminal Transcripts of Human SERPINA1 Gene.</title>
        <authorList>
            <person name="Matamala N."/>
            <person name="Aggarwal N."/>
            <person name="Iadarola P."/>
            <person name="Fumagalli M."/>
            <person name="Gomez-Mariano G."/>
            <person name="Lara B."/>
            <person name="Martinez M.T."/>
            <person name="Cuesta I."/>
            <person name="Stolk J."/>
            <person name="Janciauskiene S."/>
            <person name="Martinez-Delgado B."/>
        </authorList>
    </citation>
    <scope>NUCLEOTIDE SEQUENCE</scope>
</reference>
<proteinExistence type="evidence at transcript level"/>
<evidence type="ECO:0000313" key="4">
    <source>
        <dbReference type="EMBL" id="APU52346.1"/>
    </source>
</evidence>